<dbReference type="GO" id="GO:0008236">
    <property type="term" value="F:serine-type peptidase activity"/>
    <property type="evidence" value="ECO:0007669"/>
    <property type="project" value="InterPro"/>
</dbReference>
<reference evidence="3 4" key="1">
    <citation type="submission" date="2020-04" db="EMBL/GenBank/DDBJ databases">
        <title>Genome sequencing of novel species.</title>
        <authorList>
            <person name="Heo J."/>
            <person name="Kim S.-J."/>
            <person name="Kim J.-S."/>
            <person name="Hong S.-B."/>
            <person name="Kwon S.-W."/>
        </authorList>
    </citation>
    <scope>NUCLEOTIDE SEQUENCE [LARGE SCALE GENOMIC DNA]</scope>
    <source>
        <strain evidence="3 4">MFER-1</strain>
    </source>
</reference>
<dbReference type="Gene3D" id="3.90.226.10">
    <property type="entry name" value="2-enoyl-CoA Hydratase, Chain A, domain 1"/>
    <property type="match status" value="1"/>
</dbReference>
<dbReference type="AlphaFoldDB" id="A0A7Z2VI75"/>
<feature type="domain" description="PDZ" evidence="2">
    <location>
        <begin position="222"/>
        <end position="269"/>
    </location>
</feature>
<gene>
    <name evidence="3" type="ORF">HH215_09230</name>
</gene>
<dbReference type="InterPro" id="IPR005151">
    <property type="entry name" value="Tail-specific_protease"/>
</dbReference>
<keyword evidence="1" id="KW-1133">Transmembrane helix</keyword>
<dbReference type="KEGG" id="cheb:HH215_09230"/>
<dbReference type="Pfam" id="PF03572">
    <property type="entry name" value="Peptidase_S41"/>
    <property type="match status" value="1"/>
</dbReference>
<feature type="transmembrane region" description="Helical" evidence="1">
    <location>
        <begin position="102"/>
        <end position="124"/>
    </location>
</feature>
<dbReference type="SUPFAM" id="SSF52096">
    <property type="entry name" value="ClpP/crotonase"/>
    <property type="match status" value="1"/>
</dbReference>
<evidence type="ECO:0000256" key="1">
    <source>
        <dbReference type="SAM" id="Phobius"/>
    </source>
</evidence>
<dbReference type="GO" id="GO:0004175">
    <property type="term" value="F:endopeptidase activity"/>
    <property type="evidence" value="ECO:0007669"/>
    <property type="project" value="TreeGrafter"/>
</dbReference>
<dbReference type="GO" id="GO:0007165">
    <property type="term" value="P:signal transduction"/>
    <property type="evidence" value="ECO:0007669"/>
    <property type="project" value="TreeGrafter"/>
</dbReference>
<protein>
    <recommendedName>
        <fullName evidence="2">PDZ domain-containing protein</fullName>
    </recommendedName>
</protein>
<evidence type="ECO:0000313" key="3">
    <source>
        <dbReference type="EMBL" id="QJD83339.1"/>
    </source>
</evidence>
<evidence type="ECO:0000259" key="2">
    <source>
        <dbReference type="PROSITE" id="PS50106"/>
    </source>
</evidence>
<keyword evidence="1" id="KW-0472">Membrane</keyword>
<dbReference type="GO" id="GO:0006508">
    <property type="term" value="P:proteolysis"/>
    <property type="evidence" value="ECO:0007669"/>
    <property type="project" value="InterPro"/>
</dbReference>
<accession>A0A7Z2VI75</accession>
<feature type="transmembrane region" description="Helical" evidence="1">
    <location>
        <begin position="12"/>
        <end position="29"/>
    </location>
</feature>
<dbReference type="PANTHER" id="PTHR32060:SF30">
    <property type="entry name" value="CARBOXY-TERMINAL PROCESSING PROTEASE CTPA"/>
    <property type="match status" value="1"/>
</dbReference>
<dbReference type="RefSeq" id="WP_169279634.1">
    <property type="nucleotide sequence ID" value="NZ_CP051680.1"/>
</dbReference>
<dbReference type="GO" id="GO:0030288">
    <property type="term" value="C:outer membrane-bounded periplasmic space"/>
    <property type="evidence" value="ECO:0007669"/>
    <property type="project" value="TreeGrafter"/>
</dbReference>
<keyword evidence="4" id="KW-1185">Reference proteome</keyword>
<feature type="transmembrane region" description="Helical" evidence="1">
    <location>
        <begin position="65"/>
        <end position="82"/>
    </location>
</feature>
<dbReference type="PANTHER" id="PTHR32060">
    <property type="entry name" value="TAIL-SPECIFIC PROTEASE"/>
    <property type="match status" value="1"/>
</dbReference>
<dbReference type="Gene3D" id="2.30.42.10">
    <property type="match status" value="1"/>
</dbReference>
<organism evidence="3 4">
    <name type="scientific">Cohnella herbarum</name>
    <dbReference type="NCBI Taxonomy" id="2728023"/>
    <lineage>
        <taxon>Bacteria</taxon>
        <taxon>Bacillati</taxon>
        <taxon>Bacillota</taxon>
        <taxon>Bacilli</taxon>
        <taxon>Bacillales</taxon>
        <taxon>Paenibacillaceae</taxon>
        <taxon>Cohnella</taxon>
    </lineage>
</organism>
<proteinExistence type="predicted"/>
<name>A0A7Z2VI75_9BACL</name>
<keyword evidence="1" id="KW-0812">Transmembrane</keyword>
<dbReference type="Gene3D" id="3.30.750.44">
    <property type="match status" value="1"/>
</dbReference>
<evidence type="ECO:0000313" key="4">
    <source>
        <dbReference type="Proteomes" id="UP000502248"/>
    </source>
</evidence>
<sequence length="569" mass="62962">MSFIGTIDSIKWLTVYTAFLIVLQLFVLLRYALPIKNQVRAFDFVPSVGVLVALVSLLIVGDASLPALVLYGLTVLQFLLTLQRLFQRKRPWVPSRKPLIRVVRMAIGLLGVIPISISLMYAGVLRYNPTSEFGELGYAEAFVRMNDRLSREYPFGEWKNIDWRALRNKYEPIFAKADQDSDEAAYYRTLREYLFSFKDGHVKIANENVYDGNNHFYDSVGGGFGISVVKLDNGEVLASFVIPGSPADLGGMKPGAEIVGWNGMTAEEAFERTSWSDANSATIEAIAENKGRFMARAKVGNSVRVEFRNLGEQRLIATKLTAYDDGFETLKRTKPKLTEADLKVSPVESQWLDNGIGYVKIKHLLSSPGVISPTKSVGEAIRGFLEKQVKGLIIDLRNNPGGEDQMAADIAAFFVQERQHYETVSYYNRNSGRFEVNRNEIISVVPREPYYGGKIAILINNRTGSSAEGIPLALDGLPNVTVIGFTPSAASFGIMSSPIEIELPGDLAVHFPDGRSLDEKGRIQGDSNGAGIGGAIPDIRIPLNEDTFRERYLEGRDVELQSAIEALSR</sequence>
<dbReference type="PROSITE" id="PS50106">
    <property type="entry name" value="PDZ"/>
    <property type="match status" value="1"/>
</dbReference>
<dbReference type="InterPro" id="IPR036034">
    <property type="entry name" value="PDZ_sf"/>
</dbReference>
<dbReference type="Proteomes" id="UP000502248">
    <property type="component" value="Chromosome"/>
</dbReference>
<dbReference type="InterPro" id="IPR001478">
    <property type="entry name" value="PDZ"/>
</dbReference>
<dbReference type="SMART" id="SM00245">
    <property type="entry name" value="TSPc"/>
    <property type="match status" value="1"/>
</dbReference>
<dbReference type="SUPFAM" id="SSF50156">
    <property type="entry name" value="PDZ domain-like"/>
    <property type="match status" value="1"/>
</dbReference>
<dbReference type="InterPro" id="IPR029045">
    <property type="entry name" value="ClpP/crotonase-like_dom_sf"/>
</dbReference>
<dbReference type="EMBL" id="CP051680">
    <property type="protein sequence ID" value="QJD83339.1"/>
    <property type="molecule type" value="Genomic_DNA"/>
</dbReference>